<gene>
    <name evidence="1" type="ORF">ARMSODRAFT_844757</name>
</gene>
<dbReference type="STRING" id="1076256.A0A2H3BEM2"/>
<evidence type="ECO:0000313" key="1">
    <source>
        <dbReference type="EMBL" id="PBK69309.1"/>
    </source>
</evidence>
<dbReference type="SUPFAM" id="SSF52540">
    <property type="entry name" value="P-loop containing nucleoside triphosphate hydrolases"/>
    <property type="match status" value="1"/>
</dbReference>
<dbReference type="Gene3D" id="3.40.50.300">
    <property type="entry name" value="P-loop containing nucleotide triphosphate hydrolases"/>
    <property type="match status" value="1"/>
</dbReference>
<dbReference type="Proteomes" id="UP000218334">
    <property type="component" value="Unassembled WGS sequence"/>
</dbReference>
<dbReference type="AlphaFoldDB" id="A0A2H3BEM2"/>
<dbReference type="EMBL" id="KZ293429">
    <property type="protein sequence ID" value="PBK69309.1"/>
    <property type="molecule type" value="Genomic_DNA"/>
</dbReference>
<proteinExistence type="predicted"/>
<dbReference type="InterPro" id="IPR027417">
    <property type="entry name" value="P-loop_NTPase"/>
</dbReference>
<reference evidence="2" key="1">
    <citation type="journal article" date="2017" name="Nat. Ecol. Evol.">
        <title>Genome expansion and lineage-specific genetic innovations in the forest pathogenic fungi Armillaria.</title>
        <authorList>
            <person name="Sipos G."/>
            <person name="Prasanna A.N."/>
            <person name="Walter M.C."/>
            <person name="O'Connor E."/>
            <person name="Balint B."/>
            <person name="Krizsan K."/>
            <person name="Kiss B."/>
            <person name="Hess J."/>
            <person name="Varga T."/>
            <person name="Slot J."/>
            <person name="Riley R."/>
            <person name="Boka B."/>
            <person name="Rigling D."/>
            <person name="Barry K."/>
            <person name="Lee J."/>
            <person name="Mihaltcheva S."/>
            <person name="LaButti K."/>
            <person name="Lipzen A."/>
            <person name="Waldron R."/>
            <person name="Moloney N.M."/>
            <person name="Sperisen C."/>
            <person name="Kredics L."/>
            <person name="Vagvoelgyi C."/>
            <person name="Patrignani A."/>
            <person name="Fitzpatrick D."/>
            <person name="Nagy I."/>
            <person name="Doyle S."/>
            <person name="Anderson J.B."/>
            <person name="Grigoriev I.V."/>
            <person name="Gueldener U."/>
            <person name="Muensterkoetter M."/>
            <person name="Nagy L.G."/>
        </authorList>
    </citation>
    <scope>NUCLEOTIDE SEQUENCE [LARGE SCALE GENOMIC DNA]</scope>
    <source>
        <strain evidence="2">28-4</strain>
    </source>
</reference>
<organism evidence="1 2">
    <name type="scientific">Armillaria solidipes</name>
    <dbReference type="NCBI Taxonomy" id="1076256"/>
    <lineage>
        <taxon>Eukaryota</taxon>
        <taxon>Fungi</taxon>
        <taxon>Dikarya</taxon>
        <taxon>Basidiomycota</taxon>
        <taxon>Agaricomycotina</taxon>
        <taxon>Agaricomycetes</taxon>
        <taxon>Agaricomycetidae</taxon>
        <taxon>Agaricales</taxon>
        <taxon>Marasmiineae</taxon>
        <taxon>Physalacriaceae</taxon>
        <taxon>Armillaria</taxon>
    </lineage>
</organism>
<dbReference type="Pfam" id="PF13245">
    <property type="entry name" value="AAA_19"/>
    <property type="match status" value="1"/>
</dbReference>
<keyword evidence="2" id="KW-1185">Reference proteome</keyword>
<evidence type="ECO:0008006" key="3">
    <source>
        <dbReference type="Google" id="ProtNLM"/>
    </source>
</evidence>
<name>A0A2H3BEM2_9AGAR</name>
<evidence type="ECO:0000313" key="2">
    <source>
        <dbReference type="Proteomes" id="UP000218334"/>
    </source>
</evidence>
<protein>
    <recommendedName>
        <fullName evidence="3">ATP-dependent DNA helicase</fullName>
    </recommendedName>
</protein>
<sequence>LVSQTSKQFNLNHEQDIAFRIVTNTYLCRKVASSSEIGNGPEPYPMRMFLTGPGGTGKTHVIRALMSVMERCGDKHALRFLAPTGSAAAINDGMTVHKAFGLK</sequence>
<accession>A0A2H3BEM2</accession>
<feature type="non-terminal residue" evidence="1">
    <location>
        <position position="103"/>
    </location>
</feature>
<feature type="non-terminal residue" evidence="1">
    <location>
        <position position="1"/>
    </location>
</feature>